<evidence type="ECO:0000313" key="4">
    <source>
        <dbReference type="Proteomes" id="UP000659654"/>
    </source>
</evidence>
<dbReference type="EMBL" id="CAJFCV020000002">
    <property type="protein sequence ID" value="CAG9100044.1"/>
    <property type="molecule type" value="Genomic_DNA"/>
</dbReference>
<dbReference type="Proteomes" id="UP000659654">
    <property type="component" value="Unassembled WGS sequence"/>
</dbReference>
<sequence>MLSAKARKAFRTVRGIKNSQMRTGNFSAFDFHRNLYKISPEAALCYLEMSYSIDDRVKKMDGEAADFVRLMKAIYIDGPWSAYERLSRVNEVPHALKSLSDTARSQIYKAFPNFKTLSNGNPRDQSARLMREIYSNRG</sequence>
<dbReference type="WBParaSite" id="BXY_1756300.1">
    <property type="protein sequence ID" value="BXY_1756300.1"/>
    <property type="gene ID" value="BXY_1756300"/>
</dbReference>
<reference evidence="5" key="1">
    <citation type="submission" date="2016-11" db="UniProtKB">
        <authorList>
            <consortium name="WormBaseParasite"/>
        </authorList>
    </citation>
    <scope>IDENTIFICATION</scope>
</reference>
<dbReference type="AlphaFoldDB" id="A0A1I7SWY1"/>
<dbReference type="EMBL" id="CAJFDI010000002">
    <property type="protein sequence ID" value="CAD5216684.1"/>
    <property type="molecule type" value="Genomic_DNA"/>
</dbReference>
<evidence type="ECO:0000313" key="5">
    <source>
        <dbReference type="WBParaSite" id="BXY_1756300.1"/>
    </source>
</evidence>
<keyword evidence="4" id="KW-1185">Reference proteome</keyword>
<reference evidence="2" key="2">
    <citation type="submission" date="2020-08" db="EMBL/GenBank/DDBJ databases">
        <authorList>
            <person name="Kikuchi T."/>
        </authorList>
    </citation>
    <scope>NUCLEOTIDE SEQUENCE</scope>
    <source>
        <strain evidence="1">Ka4C1</strain>
    </source>
</reference>
<dbReference type="Proteomes" id="UP000095284">
    <property type="component" value="Unplaced"/>
</dbReference>
<gene>
    <name evidence="1" type="ORF">BXYJ_LOCUS4658</name>
</gene>
<organism evidence="3 5">
    <name type="scientific">Bursaphelenchus xylophilus</name>
    <name type="common">Pinewood nematode worm</name>
    <name type="synonym">Aphelenchoides xylophilus</name>
    <dbReference type="NCBI Taxonomy" id="6326"/>
    <lineage>
        <taxon>Eukaryota</taxon>
        <taxon>Metazoa</taxon>
        <taxon>Ecdysozoa</taxon>
        <taxon>Nematoda</taxon>
        <taxon>Chromadorea</taxon>
        <taxon>Rhabditida</taxon>
        <taxon>Tylenchina</taxon>
        <taxon>Tylenchomorpha</taxon>
        <taxon>Aphelenchoidea</taxon>
        <taxon>Aphelenchoididae</taxon>
        <taxon>Bursaphelenchus</taxon>
    </lineage>
</organism>
<evidence type="ECO:0000313" key="1">
    <source>
        <dbReference type="EMBL" id="CAD5216684.1"/>
    </source>
</evidence>
<protein>
    <submittedName>
        <fullName evidence="1">(pine wood nematode) hypothetical protein</fullName>
    </submittedName>
</protein>
<evidence type="ECO:0000313" key="2">
    <source>
        <dbReference type="EMBL" id="CAG9100044.1"/>
    </source>
</evidence>
<dbReference type="Proteomes" id="UP000582659">
    <property type="component" value="Unassembled WGS sequence"/>
</dbReference>
<dbReference type="SMR" id="A0A1I7SWY1"/>
<proteinExistence type="predicted"/>
<accession>A0A1I7SWY1</accession>
<evidence type="ECO:0000313" key="3">
    <source>
        <dbReference type="Proteomes" id="UP000095284"/>
    </source>
</evidence>
<name>A0A1I7SWY1_BURXY</name>